<comment type="subunit">
    <text evidence="1">Homodimer.</text>
</comment>
<protein>
    <recommendedName>
        <fullName evidence="3">Aminoglycoside N(6')-acetyltransferase type 1</fullName>
        <ecNumber evidence="2">2.3.1.82</ecNumber>
    </recommendedName>
    <alternativeName>
        <fullName evidence="7">Aminoglycoside resistance protein</fullName>
    </alternativeName>
</protein>
<accession>A0ABX0QJS0</accession>
<evidence type="ECO:0000256" key="4">
    <source>
        <dbReference type="ARBA" id="ARBA00022679"/>
    </source>
</evidence>
<keyword evidence="4" id="KW-0808">Transferase</keyword>
<dbReference type="InterPro" id="IPR000182">
    <property type="entry name" value="GNAT_dom"/>
</dbReference>
<evidence type="ECO:0000256" key="2">
    <source>
        <dbReference type="ARBA" id="ARBA00012888"/>
    </source>
</evidence>
<dbReference type="EMBL" id="WAEL01000004">
    <property type="protein sequence ID" value="NID10893.1"/>
    <property type="molecule type" value="Genomic_DNA"/>
</dbReference>
<evidence type="ECO:0000256" key="5">
    <source>
        <dbReference type="ARBA" id="ARBA00023251"/>
    </source>
</evidence>
<dbReference type="PIRSF" id="PIRSF000452">
    <property type="entry name" value="6-N-acetyltransf"/>
    <property type="match status" value="1"/>
</dbReference>
<name>A0ABX0QJS0_9BACT</name>
<organism evidence="10 11">
    <name type="scientific">Fibrivirga algicola</name>
    <dbReference type="NCBI Taxonomy" id="2950420"/>
    <lineage>
        <taxon>Bacteria</taxon>
        <taxon>Pseudomonadati</taxon>
        <taxon>Bacteroidota</taxon>
        <taxon>Cytophagia</taxon>
        <taxon>Cytophagales</taxon>
        <taxon>Spirosomataceae</taxon>
        <taxon>Fibrivirga</taxon>
    </lineage>
</organism>
<dbReference type="Pfam" id="PF00583">
    <property type="entry name" value="Acetyltransf_1"/>
    <property type="match status" value="1"/>
</dbReference>
<dbReference type="InterPro" id="IPR024170">
    <property type="entry name" value="Aminoglycoside_N6-AcTrfrase"/>
</dbReference>
<evidence type="ECO:0000313" key="10">
    <source>
        <dbReference type="EMBL" id="NID10893.1"/>
    </source>
</evidence>
<comment type="catalytic activity">
    <reaction evidence="8">
        <text>kanamycin B + acetyl-CoA = N(6')-acetylkanamycin B + CoA + H(+)</text>
        <dbReference type="Rhea" id="RHEA:16449"/>
        <dbReference type="ChEBI" id="CHEBI:15378"/>
        <dbReference type="ChEBI" id="CHEBI:57287"/>
        <dbReference type="ChEBI" id="CHEBI:57288"/>
        <dbReference type="ChEBI" id="CHEBI:58390"/>
        <dbReference type="ChEBI" id="CHEBI:58549"/>
        <dbReference type="EC" id="2.3.1.82"/>
    </reaction>
</comment>
<feature type="domain" description="N-acetyltransferase" evidence="9">
    <location>
        <begin position="1"/>
        <end position="146"/>
    </location>
</feature>
<sequence length="146" mass="16767">MSIREVTRSDFQEWFEMAQQLWPNYDTNEMTDALMAILRSSIEAAFLLRNDDNVAVGFINLSLRYDPIPGATRKPVAYVEGVFTRPEFRQQGLGKLLIEQAEEWTRLQGCAELTADVETDNQASHAFHKRMGFEEAGRVVTFIKYV</sequence>
<dbReference type="RefSeq" id="WP_166692067.1">
    <property type="nucleotide sequence ID" value="NZ_WAEL01000004.1"/>
</dbReference>
<evidence type="ECO:0000313" key="11">
    <source>
        <dbReference type="Proteomes" id="UP000606008"/>
    </source>
</evidence>
<dbReference type="CDD" id="cd04301">
    <property type="entry name" value="NAT_SF"/>
    <property type="match status" value="1"/>
</dbReference>
<keyword evidence="6" id="KW-0012">Acyltransferase</keyword>
<evidence type="ECO:0000256" key="6">
    <source>
        <dbReference type="ARBA" id="ARBA00023315"/>
    </source>
</evidence>
<reference evidence="11" key="2">
    <citation type="submission" date="2023-07" db="EMBL/GenBank/DDBJ databases">
        <authorList>
            <person name="Jung D.-H."/>
        </authorList>
    </citation>
    <scope>NUCLEOTIDE SEQUENCE [LARGE SCALE GENOMIC DNA]</scope>
    <source>
        <strain evidence="11">JA-25</strain>
    </source>
</reference>
<dbReference type="Proteomes" id="UP000606008">
    <property type="component" value="Unassembled WGS sequence"/>
</dbReference>
<evidence type="ECO:0000256" key="8">
    <source>
        <dbReference type="ARBA" id="ARBA00048923"/>
    </source>
</evidence>
<dbReference type="NCBIfam" id="NF043067">
    <property type="entry name" value="AAC_6p_group_E"/>
    <property type="match status" value="1"/>
</dbReference>
<dbReference type="SUPFAM" id="SSF55729">
    <property type="entry name" value="Acyl-CoA N-acyltransferases (Nat)"/>
    <property type="match status" value="1"/>
</dbReference>
<evidence type="ECO:0000259" key="9">
    <source>
        <dbReference type="PROSITE" id="PS51186"/>
    </source>
</evidence>
<dbReference type="EC" id="2.3.1.82" evidence="2"/>
<keyword evidence="11" id="KW-1185">Reference proteome</keyword>
<evidence type="ECO:0000256" key="1">
    <source>
        <dbReference type="ARBA" id="ARBA00011738"/>
    </source>
</evidence>
<evidence type="ECO:0000256" key="3">
    <source>
        <dbReference type="ARBA" id="ARBA00017677"/>
    </source>
</evidence>
<keyword evidence="5" id="KW-0046">Antibiotic resistance</keyword>
<dbReference type="PANTHER" id="PTHR43072">
    <property type="entry name" value="N-ACETYLTRANSFERASE"/>
    <property type="match status" value="1"/>
</dbReference>
<proteinExistence type="predicted"/>
<gene>
    <name evidence="10" type="ORF">F7231_11995</name>
</gene>
<comment type="caution">
    <text evidence="10">The sequence shown here is derived from an EMBL/GenBank/DDBJ whole genome shotgun (WGS) entry which is preliminary data.</text>
</comment>
<reference evidence="11" key="1">
    <citation type="submission" date="2019-09" db="EMBL/GenBank/DDBJ databases">
        <authorList>
            <person name="Jung D.-H."/>
        </authorList>
    </citation>
    <scope>NUCLEOTIDE SEQUENCE [LARGE SCALE GENOMIC DNA]</scope>
    <source>
        <strain evidence="11">JA-25</strain>
    </source>
</reference>
<dbReference type="PROSITE" id="PS51186">
    <property type="entry name" value="GNAT"/>
    <property type="match status" value="1"/>
</dbReference>
<evidence type="ECO:0000256" key="7">
    <source>
        <dbReference type="ARBA" id="ARBA00029660"/>
    </source>
</evidence>
<dbReference type="PANTHER" id="PTHR43072:SF60">
    <property type="entry name" value="L-2,4-DIAMINOBUTYRIC ACID ACETYLTRANSFERASE"/>
    <property type="match status" value="1"/>
</dbReference>
<dbReference type="InterPro" id="IPR016181">
    <property type="entry name" value="Acyl_CoA_acyltransferase"/>
</dbReference>
<dbReference type="Gene3D" id="3.40.630.30">
    <property type="match status" value="1"/>
</dbReference>